<feature type="region of interest" description="Disordered" evidence="1">
    <location>
        <begin position="1"/>
        <end position="42"/>
    </location>
</feature>
<dbReference type="HOGENOM" id="CLU_2334126_0_0_1"/>
<dbReference type="Proteomes" id="UP000002872">
    <property type="component" value="Unassembled WGS sequence"/>
</dbReference>
<keyword evidence="3" id="KW-1185">Reference proteome</keyword>
<reference evidence="2" key="1">
    <citation type="submission" date="2011-01" db="EMBL/GenBank/DDBJ databases">
        <title>The Genome Sequence of Nematocida parisii strain ERTm3.</title>
        <authorList>
            <consortium name="The Broad Institute Genome Sequencing Platform"/>
            <consortium name="The Broad Institute Genome Sequencing Center for Infectious Disease"/>
            <person name="Cuomo C."/>
            <person name="Troemel E."/>
            <person name="Young S.K."/>
            <person name="Zeng Q."/>
            <person name="Gargeya S."/>
            <person name="Fitzgerald M."/>
            <person name="Haas B."/>
            <person name="Abouelleil A."/>
            <person name="Alvarado L."/>
            <person name="Arachchi H.M."/>
            <person name="Berlin A."/>
            <person name="Chapman S.B."/>
            <person name="Gearin G."/>
            <person name="Goldberg J."/>
            <person name="Griggs A."/>
            <person name="Gujja S."/>
            <person name="Hansen M."/>
            <person name="Heiman D."/>
            <person name="Howarth C."/>
            <person name="Larimer J."/>
            <person name="Lui A."/>
            <person name="MacDonald P.J.P."/>
            <person name="McCowen C."/>
            <person name="Montmayeur A."/>
            <person name="Murphy C."/>
            <person name="Neiman D."/>
            <person name="Pearson M."/>
            <person name="Priest M."/>
            <person name="Roberts A."/>
            <person name="Saif S."/>
            <person name="Shea T."/>
            <person name="Sisk P."/>
            <person name="Stolte C."/>
            <person name="Sykes S."/>
            <person name="Wortman J."/>
            <person name="Nusbaum C."/>
            <person name="Birren B."/>
        </authorList>
    </citation>
    <scope>NUCLEOTIDE SEQUENCE</scope>
    <source>
        <strain evidence="2">ERTm3</strain>
    </source>
</reference>
<dbReference type="InParanoid" id="I3ED44"/>
<protein>
    <submittedName>
        <fullName evidence="2">Uncharacterized protein</fullName>
    </submittedName>
</protein>
<organism evidence="2 3">
    <name type="scientific">Nematocida parisii (strain ERTm3)</name>
    <name type="common">Nematode killer fungus</name>
    <dbReference type="NCBI Taxonomy" id="935791"/>
    <lineage>
        <taxon>Eukaryota</taxon>
        <taxon>Fungi</taxon>
        <taxon>Fungi incertae sedis</taxon>
        <taxon>Microsporidia</taxon>
        <taxon>Nematocida</taxon>
    </lineage>
</organism>
<sequence>MAAWRRKSSQRTSSSNIYRRQIKRNKKNAGIQRAHTRAAQNKREEALIYKRSKHGRQHAYSTAFTIQQGSNLKRVPEQSEQAHRVYYCSTACSQHRQE</sequence>
<evidence type="ECO:0000313" key="3">
    <source>
        <dbReference type="Proteomes" id="UP000002872"/>
    </source>
</evidence>
<accession>I3ED44</accession>
<dbReference type="AlphaFoldDB" id="I3ED44"/>
<proteinExistence type="predicted"/>
<evidence type="ECO:0000313" key="2">
    <source>
        <dbReference type="EMBL" id="EIJ87141.1"/>
    </source>
</evidence>
<dbReference type="VEuPathDB" id="MicrosporidiaDB:NEQG_02661"/>
<evidence type="ECO:0000256" key="1">
    <source>
        <dbReference type="SAM" id="MobiDB-lite"/>
    </source>
</evidence>
<dbReference type="OrthoDB" id="10331338at2759"/>
<name>I3ED44_NEMP3</name>
<gene>
    <name evidence="2" type="ORF">NEQG_02661</name>
</gene>
<dbReference type="EMBL" id="GL870887">
    <property type="protein sequence ID" value="EIJ87141.1"/>
    <property type="molecule type" value="Genomic_DNA"/>
</dbReference>